<evidence type="ECO:0000256" key="4">
    <source>
        <dbReference type="ARBA" id="ARBA00022989"/>
    </source>
</evidence>
<dbReference type="GO" id="GO:0005886">
    <property type="term" value="C:plasma membrane"/>
    <property type="evidence" value="ECO:0007669"/>
    <property type="project" value="UniProtKB-SubCell"/>
</dbReference>
<keyword evidence="4 6" id="KW-1133">Transmembrane helix</keyword>
<dbReference type="AlphaFoldDB" id="A0A4P9VQX6"/>
<reference evidence="8 9" key="1">
    <citation type="submission" date="2017-04" db="EMBL/GenBank/DDBJ databases">
        <title>Draft genome sequence of Zooshikella ganghwensis VG4 isolated from Red Sea sediments.</title>
        <authorList>
            <person name="Rehman Z."/>
            <person name="Alam I."/>
            <person name="Kamau A."/>
            <person name="Bajic V."/>
            <person name="Leiknes T."/>
        </authorList>
    </citation>
    <scope>NUCLEOTIDE SEQUENCE [LARGE SCALE GENOMIC DNA]</scope>
    <source>
        <strain evidence="8 9">VG4</strain>
    </source>
</reference>
<evidence type="ECO:0000313" key="9">
    <source>
        <dbReference type="Proteomes" id="UP000257039"/>
    </source>
</evidence>
<keyword evidence="5 6" id="KW-0472">Membrane</keyword>
<dbReference type="Pfam" id="PF06271">
    <property type="entry name" value="RDD"/>
    <property type="match status" value="1"/>
</dbReference>
<feature type="transmembrane region" description="Helical" evidence="6">
    <location>
        <begin position="64"/>
        <end position="86"/>
    </location>
</feature>
<comment type="caution">
    <text evidence="8">The sequence shown here is derived from an EMBL/GenBank/DDBJ whole genome shotgun (WGS) entry which is preliminary data.</text>
</comment>
<dbReference type="PANTHER" id="PTHR36115:SF9">
    <property type="entry name" value="LMO1584 PROTEIN"/>
    <property type="match status" value="1"/>
</dbReference>
<protein>
    <submittedName>
        <fullName evidence="8">RDD family protein</fullName>
    </submittedName>
</protein>
<dbReference type="PANTHER" id="PTHR36115">
    <property type="entry name" value="PROLINE-RICH ANTIGEN HOMOLOG-RELATED"/>
    <property type="match status" value="1"/>
</dbReference>
<evidence type="ECO:0000256" key="1">
    <source>
        <dbReference type="ARBA" id="ARBA00004651"/>
    </source>
</evidence>
<comment type="subcellular location">
    <subcellularLocation>
        <location evidence="1">Cell membrane</location>
        <topology evidence="1">Multi-pass membrane protein</topology>
    </subcellularLocation>
</comment>
<keyword evidence="9" id="KW-1185">Reference proteome</keyword>
<dbReference type="Proteomes" id="UP000257039">
    <property type="component" value="Unassembled WGS sequence"/>
</dbReference>
<organism evidence="8 9">
    <name type="scientific">Zooshikella ganghwensis</name>
    <dbReference type="NCBI Taxonomy" id="202772"/>
    <lineage>
        <taxon>Bacteria</taxon>
        <taxon>Pseudomonadati</taxon>
        <taxon>Pseudomonadota</taxon>
        <taxon>Gammaproteobacteria</taxon>
        <taxon>Oceanospirillales</taxon>
        <taxon>Zooshikellaceae</taxon>
        <taxon>Zooshikella</taxon>
    </lineage>
</organism>
<gene>
    <name evidence="8" type="ORF">B9G39_15775</name>
</gene>
<keyword evidence="3 6" id="KW-0812">Transmembrane</keyword>
<dbReference type="InterPro" id="IPR010432">
    <property type="entry name" value="RDD"/>
</dbReference>
<keyword evidence="2" id="KW-1003">Cell membrane</keyword>
<dbReference type="RefSeq" id="WP_051311842.1">
    <property type="nucleotide sequence ID" value="NZ_JAEVHG010000039.1"/>
</dbReference>
<evidence type="ECO:0000256" key="6">
    <source>
        <dbReference type="SAM" id="Phobius"/>
    </source>
</evidence>
<evidence type="ECO:0000256" key="5">
    <source>
        <dbReference type="ARBA" id="ARBA00023136"/>
    </source>
</evidence>
<feature type="domain" description="RDD" evidence="7">
    <location>
        <begin position="24"/>
        <end position="154"/>
    </location>
</feature>
<evidence type="ECO:0000256" key="3">
    <source>
        <dbReference type="ARBA" id="ARBA00022692"/>
    </source>
</evidence>
<sequence length="165" mass="19146">MSNSEIYHAPDAELRENVLDTYKLASISKRFWATIIDRVTLIAPILLGFWFFDPQEYYWKDYDTALLVYSGVVGLLFLVLNIWLLIKNGQTIGKKLLKIAIVSYNDNEKLDLFSLLFLRHVLFWIGDAFLGVLWLIDGLFIFSREKRCLHDLAASTKVIDLQNNL</sequence>
<accession>A0A4P9VQX6</accession>
<evidence type="ECO:0000259" key="7">
    <source>
        <dbReference type="Pfam" id="PF06271"/>
    </source>
</evidence>
<evidence type="ECO:0000313" key="8">
    <source>
        <dbReference type="EMBL" id="RDH44774.1"/>
    </source>
</evidence>
<evidence type="ECO:0000256" key="2">
    <source>
        <dbReference type="ARBA" id="ARBA00022475"/>
    </source>
</evidence>
<feature type="transmembrane region" description="Helical" evidence="6">
    <location>
        <begin position="121"/>
        <end position="142"/>
    </location>
</feature>
<name>A0A4P9VQX6_9GAMM</name>
<dbReference type="InterPro" id="IPR051791">
    <property type="entry name" value="Pra-immunoreactive"/>
</dbReference>
<dbReference type="EMBL" id="NDXW01000001">
    <property type="protein sequence ID" value="RDH44774.1"/>
    <property type="molecule type" value="Genomic_DNA"/>
</dbReference>
<feature type="transmembrane region" description="Helical" evidence="6">
    <location>
        <begin position="31"/>
        <end position="52"/>
    </location>
</feature>
<proteinExistence type="predicted"/>